<evidence type="ECO:0000313" key="1">
    <source>
        <dbReference type="EMBL" id="PTB20663.1"/>
    </source>
</evidence>
<accession>A0A2T3XVW8</accession>
<comment type="caution">
    <text evidence="1">The sequence shown here is derived from an EMBL/GenBank/DDBJ whole genome shotgun (WGS) entry which is preliminary data.</text>
</comment>
<dbReference type="Proteomes" id="UP000240638">
    <property type="component" value="Unassembled WGS sequence"/>
</dbReference>
<dbReference type="EMBL" id="PYUC01000005">
    <property type="protein sequence ID" value="PTB20663.1"/>
    <property type="molecule type" value="Genomic_DNA"/>
</dbReference>
<proteinExistence type="predicted"/>
<dbReference type="AlphaFoldDB" id="A0A2T3XVW8"/>
<protein>
    <submittedName>
        <fullName evidence="1">Uncharacterized protein</fullName>
    </submittedName>
</protein>
<sequence length="114" mass="11361">MGVNAVAIGSNEVALKPLSVRIEESIALSFASADATFDDVTSELALPLDKTSSGLPLVVSKAATAVVNVVTLAVIGAEVPVGKVATTDTSVELVPDGSVATMTKGAVNPVIEAV</sequence>
<gene>
    <name evidence="1" type="ORF">C9I57_12635</name>
</gene>
<organism evidence="1 2">
    <name type="scientific">Trinickia symbiotica</name>
    <dbReference type="NCBI Taxonomy" id="863227"/>
    <lineage>
        <taxon>Bacteria</taxon>
        <taxon>Pseudomonadati</taxon>
        <taxon>Pseudomonadota</taxon>
        <taxon>Betaproteobacteria</taxon>
        <taxon>Burkholderiales</taxon>
        <taxon>Burkholderiaceae</taxon>
        <taxon>Trinickia</taxon>
    </lineage>
</organism>
<evidence type="ECO:0000313" key="2">
    <source>
        <dbReference type="Proteomes" id="UP000240638"/>
    </source>
</evidence>
<name>A0A2T3XVW8_9BURK</name>
<reference evidence="1 2" key="1">
    <citation type="submission" date="2018-03" db="EMBL/GenBank/DDBJ databases">
        <title>Whole genome analyses suggest that Burkholderia sensu lato contains two further novel genera in the rhizoxinica-symbiotica group Mycetohabitans gen. nov., and Trinickia gen. nov.: implications for the evolution of diazotrophy and nodulation in the Burkholderiaceae.</title>
        <authorList>
            <person name="Estrada De Los Santos P."/>
            <person name="Palmer M."/>
            <person name="Chavez-Ramirez B."/>
            <person name="Steenkamp E.T."/>
            <person name="Hirsch A.M."/>
            <person name="Manyaka P."/>
            <person name="Maluk M."/>
            <person name="Lafos M."/>
            <person name="Crook M."/>
            <person name="Gross E."/>
            <person name="Simon M.F."/>
            <person name="Bueno Dos Reis Junior F."/>
            <person name="Poole P.S."/>
            <person name="Venter S.N."/>
            <person name="James E.K."/>
        </authorList>
    </citation>
    <scope>NUCLEOTIDE SEQUENCE [LARGE SCALE GENOMIC DNA]</scope>
    <source>
        <strain evidence="1 2">JPY-366</strain>
    </source>
</reference>